<comment type="caution">
    <text evidence="5">The sequence shown here is derived from an EMBL/GenBank/DDBJ whole genome shotgun (WGS) entry which is preliminary data.</text>
</comment>
<dbReference type="InterPro" id="IPR025715">
    <property type="entry name" value="FoP_C"/>
</dbReference>
<evidence type="ECO:0000256" key="3">
    <source>
        <dbReference type="SAM" id="MobiDB-lite"/>
    </source>
</evidence>
<dbReference type="GO" id="GO:0005634">
    <property type="term" value="C:nucleus"/>
    <property type="evidence" value="ECO:0007669"/>
    <property type="project" value="TreeGrafter"/>
</dbReference>
<feature type="domain" description="RRM" evidence="4">
    <location>
        <begin position="109"/>
        <end position="186"/>
    </location>
</feature>
<reference evidence="5" key="1">
    <citation type="submission" date="2022-08" db="EMBL/GenBank/DDBJ databases">
        <authorList>
            <person name="Gutierrez-Valencia J."/>
        </authorList>
    </citation>
    <scope>NUCLEOTIDE SEQUENCE</scope>
</reference>
<dbReference type="PROSITE" id="PS50102">
    <property type="entry name" value="RRM"/>
    <property type="match status" value="1"/>
</dbReference>
<feature type="region of interest" description="Disordered" evidence="3">
    <location>
        <begin position="16"/>
        <end position="59"/>
    </location>
</feature>
<proteinExistence type="predicted"/>
<organism evidence="5 6">
    <name type="scientific">Linum tenue</name>
    <dbReference type="NCBI Taxonomy" id="586396"/>
    <lineage>
        <taxon>Eukaryota</taxon>
        <taxon>Viridiplantae</taxon>
        <taxon>Streptophyta</taxon>
        <taxon>Embryophyta</taxon>
        <taxon>Tracheophyta</taxon>
        <taxon>Spermatophyta</taxon>
        <taxon>Magnoliopsida</taxon>
        <taxon>eudicotyledons</taxon>
        <taxon>Gunneridae</taxon>
        <taxon>Pentapetalae</taxon>
        <taxon>rosids</taxon>
        <taxon>fabids</taxon>
        <taxon>Malpighiales</taxon>
        <taxon>Linaceae</taxon>
        <taxon>Linum</taxon>
    </lineage>
</organism>
<dbReference type="Pfam" id="PF00076">
    <property type="entry name" value="RRM_1"/>
    <property type="match status" value="1"/>
</dbReference>
<dbReference type="GO" id="GO:0003729">
    <property type="term" value="F:mRNA binding"/>
    <property type="evidence" value="ECO:0007669"/>
    <property type="project" value="TreeGrafter"/>
</dbReference>
<evidence type="ECO:0000313" key="5">
    <source>
        <dbReference type="EMBL" id="CAI0411339.1"/>
    </source>
</evidence>
<dbReference type="PANTHER" id="PTHR19965">
    <property type="entry name" value="RNA AND EXPORT FACTOR BINDING PROTEIN"/>
    <property type="match status" value="1"/>
</dbReference>
<dbReference type="CDD" id="cd12680">
    <property type="entry name" value="RRM_THOC4"/>
    <property type="match status" value="1"/>
</dbReference>
<evidence type="ECO:0000259" key="4">
    <source>
        <dbReference type="PROSITE" id="PS50102"/>
    </source>
</evidence>
<evidence type="ECO:0000256" key="1">
    <source>
        <dbReference type="ARBA" id="ARBA00022884"/>
    </source>
</evidence>
<dbReference type="PANTHER" id="PTHR19965:SF100">
    <property type="entry name" value="RRM DOMAIN-CONTAINING PROTEIN"/>
    <property type="match status" value="1"/>
</dbReference>
<keyword evidence="6" id="KW-1185">Reference proteome</keyword>
<dbReference type="InterPro" id="IPR035979">
    <property type="entry name" value="RBD_domain_sf"/>
</dbReference>
<name>A0AAV0JN02_9ROSI</name>
<gene>
    <name evidence="5" type="ORF">LITE_LOCUS15119</name>
</gene>
<dbReference type="GO" id="GO:0006406">
    <property type="term" value="P:mRNA export from nucleus"/>
    <property type="evidence" value="ECO:0007669"/>
    <property type="project" value="TreeGrafter"/>
</dbReference>
<dbReference type="SUPFAM" id="SSF54928">
    <property type="entry name" value="RNA-binding domain, RBD"/>
    <property type="match status" value="1"/>
</dbReference>
<dbReference type="InterPro" id="IPR051229">
    <property type="entry name" value="ALYREF_mRNA_export"/>
</dbReference>
<evidence type="ECO:0000256" key="2">
    <source>
        <dbReference type="PROSITE-ProRule" id="PRU00176"/>
    </source>
</evidence>
<dbReference type="AlphaFoldDB" id="A0AAV0JN02"/>
<dbReference type="SMART" id="SM01218">
    <property type="entry name" value="FoP_duplication"/>
    <property type="match status" value="1"/>
</dbReference>
<dbReference type="Gene3D" id="3.30.70.330">
    <property type="match status" value="1"/>
</dbReference>
<accession>A0AAV0JN02</accession>
<dbReference type="EMBL" id="CAMGYJ010000005">
    <property type="protein sequence ID" value="CAI0411339.1"/>
    <property type="molecule type" value="Genomic_DNA"/>
</dbReference>
<dbReference type="InterPro" id="IPR000504">
    <property type="entry name" value="RRM_dom"/>
</dbReference>
<keyword evidence="1 2" id="KW-0694">RNA-binding</keyword>
<evidence type="ECO:0000313" key="6">
    <source>
        <dbReference type="Proteomes" id="UP001154282"/>
    </source>
</evidence>
<feature type="compositionally biased region" description="Gly residues" evidence="3">
    <location>
        <begin position="23"/>
        <end position="45"/>
    </location>
</feature>
<dbReference type="InterPro" id="IPR012677">
    <property type="entry name" value="Nucleotide-bd_a/b_plait_sf"/>
</dbReference>
<sequence>MASNLDMTLDDIVRQNRGRGKGRFAGFGSRGNGAGRSRGGGGSEGGRPFRFGEGPGPERRFGGRGIYRPSPYVLPHVPAARGSFFGKASMELVEPTRVPAGPDGRREGTRLYLSNLDYGVTNQDIKVLFSDVGELKRYSIHYDKSGRSKGTAEVVYERHGDAIAAIMRYNNVDLDGRPIRIELIGAKVPPPTPLRAPAAGSNMRRPNLSFNFMSGGGSFGGRRPIRGGDAFGKDQGPGGPQVQVLGQEFGWGKKMTAEELDAELDGYRFGAMKIN</sequence>
<dbReference type="Proteomes" id="UP001154282">
    <property type="component" value="Unassembled WGS sequence"/>
</dbReference>
<dbReference type="SMART" id="SM00360">
    <property type="entry name" value="RRM"/>
    <property type="match status" value="1"/>
</dbReference>
<protein>
    <recommendedName>
        <fullName evidence="4">RRM domain-containing protein</fullName>
    </recommendedName>
</protein>